<dbReference type="Gene3D" id="2.130.10.10">
    <property type="entry name" value="YVTN repeat-like/Quinoprotein amine dehydrogenase"/>
    <property type="match status" value="1"/>
</dbReference>
<protein>
    <submittedName>
        <fullName evidence="7">NAD-binding protein</fullName>
    </submittedName>
</protein>
<dbReference type="PANTHER" id="PTHR42760">
    <property type="entry name" value="SHORT-CHAIN DEHYDROGENASES/REDUCTASES FAMILY MEMBER"/>
    <property type="match status" value="1"/>
</dbReference>
<dbReference type="InterPro" id="IPR036291">
    <property type="entry name" value="NAD(P)-bd_dom_sf"/>
</dbReference>
<evidence type="ECO:0000256" key="5">
    <source>
        <dbReference type="PROSITE-ProRule" id="PRU00221"/>
    </source>
</evidence>
<comment type="similarity">
    <text evidence="1">Belongs to the short-chain dehydrogenases/reductases (SDR) family.</text>
</comment>
<keyword evidence="8" id="KW-1185">Reference proteome</keyword>
<dbReference type="InterPro" id="IPR001680">
    <property type="entry name" value="WD40_rpt"/>
</dbReference>
<organism evidence="7 8">
    <name type="scientific">Lentinula edodes</name>
    <name type="common">Shiitake mushroom</name>
    <name type="synonym">Lentinus edodes</name>
    <dbReference type="NCBI Taxonomy" id="5353"/>
    <lineage>
        <taxon>Eukaryota</taxon>
        <taxon>Fungi</taxon>
        <taxon>Dikarya</taxon>
        <taxon>Basidiomycota</taxon>
        <taxon>Agaricomycotina</taxon>
        <taxon>Agaricomycetes</taxon>
        <taxon>Agaricomycetidae</taxon>
        <taxon>Agaricales</taxon>
        <taxon>Marasmiineae</taxon>
        <taxon>Omphalotaceae</taxon>
        <taxon>Lentinula</taxon>
    </lineage>
</organism>
<dbReference type="PROSITE" id="PS50294">
    <property type="entry name" value="WD_REPEATS_REGION"/>
    <property type="match status" value="1"/>
</dbReference>
<evidence type="ECO:0000256" key="6">
    <source>
        <dbReference type="SAM" id="MobiDB-lite"/>
    </source>
</evidence>
<evidence type="ECO:0000256" key="2">
    <source>
        <dbReference type="ARBA" id="ARBA00022857"/>
    </source>
</evidence>
<feature type="repeat" description="WD" evidence="5">
    <location>
        <begin position="5"/>
        <end position="39"/>
    </location>
</feature>
<accession>A0A1Q3EFZ7</accession>
<dbReference type="Gene3D" id="3.40.50.720">
    <property type="entry name" value="NAD(P)-binding Rossmann-like Domain"/>
    <property type="match status" value="1"/>
</dbReference>
<evidence type="ECO:0000256" key="1">
    <source>
        <dbReference type="ARBA" id="ARBA00006484"/>
    </source>
</evidence>
<name>A0A1Q3EFZ7_LENED</name>
<sequence length="447" mass="48367">MGGRSGGHQAEVFGAAFHDSYPIIATCGMDRTIKIWHISYFSDRSEQKLLREDKPLFSSSMIHKARVLSVNWLTGDVLLTHSAPAKMLVIANPPTSTEGQASTQSSDSSSTMQYDQDEPGSLTLWKWLSIKRFFPLGWDKAASRQQLPEAPKAPYGTTMKLYRSTSAVLFFFLRSVRYVQAFSLPDMALVQDRVVVITGASRGIGRSCAQEFAKHGATGFLLHYYGDAATEAEIQSLKQELIDGGSNRKVEVVPGDIADPETSSKIVSKAVDAFGRIDVLVSNAGICPFAEFLTMPHATWERTRQVNLDGSFYVTQAVANQMKVQNPQGGAIIGVSSISALVGGEFQVHYTPTKAGILSLMQSCAVALGKYGIRANAVLPGTIATDINKEDLSDTVKRDGMIKRTCLGRLGQPDDIAGPVVFLASDLAKYITGSSLLVDGGLFVNLQ</sequence>
<dbReference type="CDD" id="cd05233">
    <property type="entry name" value="SDR_c"/>
    <property type="match status" value="1"/>
</dbReference>
<proteinExistence type="inferred from homology"/>
<dbReference type="PRINTS" id="PR00081">
    <property type="entry name" value="GDHRDH"/>
</dbReference>
<dbReference type="InterPro" id="IPR015943">
    <property type="entry name" value="WD40/YVTN_repeat-like_dom_sf"/>
</dbReference>
<dbReference type="EMBL" id="BDGU01000292">
    <property type="protein sequence ID" value="GAW06106.1"/>
    <property type="molecule type" value="Genomic_DNA"/>
</dbReference>
<dbReference type="GO" id="GO:0016616">
    <property type="term" value="F:oxidoreductase activity, acting on the CH-OH group of donors, NAD or NADP as acceptor"/>
    <property type="evidence" value="ECO:0007669"/>
    <property type="project" value="TreeGrafter"/>
</dbReference>
<dbReference type="GO" id="GO:0019301">
    <property type="term" value="P:rhamnose catabolic process"/>
    <property type="evidence" value="ECO:0007669"/>
    <property type="project" value="UniProtKB-ARBA"/>
</dbReference>
<dbReference type="GO" id="GO:0048038">
    <property type="term" value="F:quinone binding"/>
    <property type="evidence" value="ECO:0007669"/>
    <property type="project" value="TreeGrafter"/>
</dbReference>
<dbReference type="Proteomes" id="UP000188533">
    <property type="component" value="Unassembled WGS sequence"/>
</dbReference>
<gene>
    <name evidence="7" type="ORF">LENED_008003</name>
</gene>
<dbReference type="AlphaFoldDB" id="A0A1Q3EFZ7"/>
<keyword evidence="4" id="KW-0684">Rhamnose metabolism</keyword>
<keyword evidence="2" id="KW-0521">NADP</keyword>
<evidence type="ECO:0000313" key="8">
    <source>
        <dbReference type="Proteomes" id="UP000188533"/>
    </source>
</evidence>
<keyword evidence="5" id="KW-0853">WD repeat</keyword>
<keyword evidence="3" id="KW-0560">Oxidoreductase</keyword>
<dbReference type="STRING" id="5353.A0A1Q3EFZ7"/>
<dbReference type="InterPro" id="IPR002347">
    <property type="entry name" value="SDR_fam"/>
</dbReference>
<evidence type="ECO:0000313" key="7">
    <source>
        <dbReference type="EMBL" id="GAW06106.1"/>
    </source>
</evidence>
<dbReference type="InterPro" id="IPR036322">
    <property type="entry name" value="WD40_repeat_dom_sf"/>
</dbReference>
<reference evidence="7 8" key="1">
    <citation type="submission" date="2016-08" db="EMBL/GenBank/DDBJ databases">
        <authorList>
            <consortium name="Lentinula edodes genome sequencing consortium"/>
            <person name="Sakamoto Y."/>
            <person name="Nakade K."/>
            <person name="Sato S."/>
            <person name="Yoshida Y."/>
            <person name="Miyazaki K."/>
            <person name="Natsume S."/>
            <person name="Konno N."/>
        </authorList>
    </citation>
    <scope>NUCLEOTIDE SEQUENCE [LARGE SCALE GENOMIC DNA]</scope>
    <source>
        <strain evidence="7 8">NBRC 111202</strain>
    </source>
</reference>
<reference evidence="7 8" key="2">
    <citation type="submission" date="2017-02" db="EMBL/GenBank/DDBJ databases">
        <title>A genome survey and senescence transcriptome analysis in Lentinula edodes.</title>
        <authorList>
            <person name="Sakamoto Y."/>
            <person name="Nakade K."/>
            <person name="Sato S."/>
            <person name="Yoshida Y."/>
            <person name="Miyazaki K."/>
            <person name="Natsume S."/>
            <person name="Konno N."/>
        </authorList>
    </citation>
    <scope>NUCLEOTIDE SEQUENCE [LARGE SCALE GENOMIC DNA]</scope>
    <source>
        <strain evidence="7 8">NBRC 111202</strain>
    </source>
</reference>
<dbReference type="FunFam" id="3.40.50.720:FF:000417">
    <property type="entry name" value="Glucose 1-dehydrogenase, putative"/>
    <property type="match status" value="1"/>
</dbReference>
<dbReference type="Pfam" id="PF00400">
    <property type="entry name" value="WD40"/>
    <property type="match status" value="1"/>
</dbReference>
<dbReference type="PROSITE" id="PS50082">
    <property type="entry name" value="WD_REPEATS_2"/>
    <property type="match status" value="1"/>
</dbReference>
<dbReference type="Pfam" id="PF13561">
    <property type="entry name" value="adh_short_C2"/>
    <property type="match status" value="1"/>
</dbReference>
<dbReference type="PANTHER" id="PTHR42760:SF83">
    <property type="entry name" value="(3R)-3-HYDROXYACYL-COA DEHYDROGENASE"/>
    <property type="match status" value="1"/>
</dbReference>
<feature type="region of interest" description="Disordered" evidence="6">
    <location>
        <begin position="93"/>
        <end position="115"/>
    </location>
</feature>
<dbReference type="GO" id="GO:0006633">
    <property type="term" value="P:fatty acid biosynthetic process"/>
    <property type="evidence" value="ECO:0007669"/>
    <property type="project" value="TreeGrafter"/>
</dbReference>
<comment type="caution">
    <text evidence="7">The sequence shown here is derived from an EMBL/GenBank/DDBJ whole genome shotgun (WGS) entry which is preliminary data.</text>
</comment>
<evidence type="ECO:0000256" key="4">
    <source>
        <dbReference type="ARBA" id="ARBA00023308"/>
    </source>
</evidence>
<feature type="compositionally biased region" description="Low complexity" evidence="6">
    <location>
        <begin position="102"/>
        <end position="114"/>
    </location>
</feature>
<dbReference type="SUPFAM" id="SSF51735">
    <property type="entry name" value="NAD(P)-binding Rossmann-fold domains"/>
    <property type="match status" value="1"/>
</dbReference>
<dbReference type="SUPFAM" id="SSF50978">
    <property type="entry name" value="WD40 repeat-like"/>
    <property type="match status" value="1"/>
</dbReference>
<evidence type="ECO:0000256" key="3">
    <source>
        <dbReference type="ARBA" id="ARBA00023002"/>
    </source>
</evidence>
<dbReference type="PRINTS" id="PR00080">
    <property type="entry name" value="SDRFAMILY"/>
</dbReference>